<name>A0A5J9TFB0_9POAL</name>
<accession>A0A5J9TFB0</accession>
<comment type="caution">
    <text evidence="1">The sequence shown here is derived from an EMBL/GenBank/DDBJ whole genome shotgun (WGS) entry which is preliminary data.</text>
</comment>
<sequence length="103" mass="11615">MASRRVALAAIKQGDLGVDGEQAQLQALPTLTSIPGFISEEKAMKRTSLLWERGEDLCRTLNPCRRTAHSWYNLVWYILHVLTSPMVYCFNSNISPLHSETIP</sequence>
<dbReference type="Gramene" id="TVU10090">
    <property type="protein sequence ID" value="TVU10090"/>
    <property type="gene ID" value="EJB05_43598"/>
</dbReference>
<gene>
    <name evidence="1" type="ORF">EJB05_43598</name>
</gene>
<protein>
    <submittedName>
        <fullName evidence="1">Uncharacterized protein</fullName>
    </submittedName>
</protein>
<dbReference type="EMBL" id="RWGY01000039">
    <property type="protein sequence ID" value="TVU10090.1"/>
    <property type="molecule type" value="Genomic_DNA"/>
</dbReference>
<dbReference type="AlphaFoldDB" id="A0A5J9TFB0"/>
<keyword evidence="2" id="KW-1185">Reference proteome</keyword>
<organism evidence="1 2">
    <name type="scientific">Eragrostis curvula</name>
    <name type="common">weeping love grass</name>
    <dbReference type="NCBI Taxonomy" id="38414"/>
    <lineage>
        <taxon>Eukaryota</taxon>
        <taxon>Viridiplantae</taxon>
        <taxon>Streptophyta</taxon>
        <taxon>Embryophyta</taxon>
        <taxon>Tracheophyta</taxon>
        <taxon>Spermatophyta</taxon>
        <taxon>Magnoliopsida</taxon>
        <taxon>Liliopsida</taxon>
        <taxon>Poales</taxon>
        <taxon>Poaceae</taxon>
        <taxon>PACMAD clade</taxon>
        <taxon>Chloridoideae</taxon>
        <taxon>Eragrostideae</taxon>
        <taxon>Eragrostidinae</taxon>
        <taxon>Eragrostis</taxon>
    </lineage>
</organism>
<proteinExistence type="predicted"/>
<reference evidence="1 2" key="1">
    <citation type="journal article" date="2019" name="Sci. Rep.">
        <title>A high-quality genome of Eragrostis curvula grass provides insights into Poaceae evolution and supports new strategies to enhance forage quality.</title>
        <authorList>
            <person name="Carballo J."/>
            <person name="Santos B.A.C.M."/>
            <person name="Zappacosta D."/>
            <person name="Garbus I."/>
            <person name="Selva J.P."/>
            <person name="Gallo C.A."/>
            <person name="Diaz A."/>
            <person name="Albertini E."/>
            <person name="Caccamo M."/>
            <person name="Echenique V."/>
        </authorList>
    </citation>
    <scope>NUCLEOTIDE SEQUENCE [LARGE SCALE GENOMIC DNA]</scope>
    <source>
        <strain evidence="2">cv. Victoria</strain>
        <tissue evidence="1">Leaf</tissue>
    </source>
</reference>
<evidence type="ECO:0000313" key="1">
    <source>
        <dbReference type="EMBL" id="TVU10090.1"/>
    </source>
</evidence>
<evidence type="ECO:0000313" key="2">
    <source>
        <dbReference type="Proteomes" id="UP000324897"/>
    </source>
</evidence>
<dbReference type="Proteomes" id="UP000324897">
    <property type="component" value="Chromosome 3"/>
</dbReference>